<feature type="compositionally biased region" description="Basic and acidic residues" evidence="1">
    <location>
        <begin position="84"/>
        <end position="102"/>
    </location>
</feature>
<proteinExistence type="predicted"/>
<feature type="region of interest" description="Disordered" evidence="1">
    <location>
        <begin position="82"/>
        <end position="102"/>
    </location>
</feature>
<evidence type="ECO:0000256" key="1">
    <source>
        <dbReference type="SAM" id="MobiDB-lite"/>
    </source>
</evidence>
<dbReference type="KEGG" id="eci:UTI89_C2862"/>
<reference evidence="2 3" key="1">
    <citation type="journal article" date="2006" name="Proc. Natl. Acad. Sci. U.S.A.">
        <title>Identification of genes subject to positive selection in uropathogenic strains of Escherichia coli: a comparative genomics approach.</title>
        <authorList>
            <person name="Chen S.L."/>
            <person name="Hung C.S."/>
            <person name="Xu J."/>
            <person name="Reigstad C.S."/>
            <person name="Magrini V."/>
            <person name="Sabo A."/>
            <person name="Blasiar D."/>
            <person name="Bieri T."/>
            <person name="Meyer R.R."/>
            <person name="Ozersky P."/>
            <person name="Armstrong J.R."/>
            <person name="Fulton R.S."/>
            <person name="Latreille J.P."/>
            <person name="Spieth J."/>
            <person name="Hooton T.M."/>
            <person name="Mardis E.R."/>
            <person name="Hultgren S.J."/>
            <person name="Gordon J.I."/>
        </authorList>
    </citation>
    <scope>NUCLEOTIDE SEQUENCE [LARGE SCALE GENOMIC DNA]</scope>
    <source>
        <strain evidence="3">UTI89 / UPEC</strain>
    </source>
</reference>
<gene>
    <name evidence="2" type="ordered locus">UTI89_C2862</name>
</gene>
<accession>Q1R8J2</accession>
<dbReference type="AlphaFoldDB" id="Q1R8J2"/>
<dbReference type="HOGENOM" id="CLU_2272940_0_0_6"/>
<name>Q1R8J2_ECOUT</name>
<organism evidence="2 3">
    <name type="scientific">Escherichia coli (strain UTI89 / UPEC)</name>
    <dbReference type="NCBI Taxonomy" id="364106"/>
    <lineage>
        <taxon>Bacteria</taxon>
        <taxon>Pseudomonadati</taxon>
        <taxon>Pseudomonadota</taxon>
        <taxon>Gammaproteobacteria</taxon>
        <taxon>Enterobacterales</taxon>
        <taxon>Enterobacteriaceae</taxon>
        <taxon>Escherichia</taxon>
    </lineage>
</organism>
<sequence length="102" mass="11734">MPDATLAASYQAYNRCWSGRPDKAFTPHPASFLTPIERNRPRPGNCQQQECASDTDILPEINHIWPNRIAGHIPVMVANHRRTQRVENKQHRQRTGEKAKHD</sequence>
<protein>
    <submittedName>
        <fullName evidence="2">Uncharacterized protein</fullName>
    </submittedName>
</protein>
<dbReference type="Proteomes" id="UP000001952">
    <property type="component" value="Chromosome"/>
</dbReference>
<dbReference type="AntiFam" id="ANF00064">
    <property type="entry name" value="Unclear, Possibly translation of poorly localized IS Element IS621"/>
</dbReference>
<evidence type="ECO:0000313" key="2">
    <source>
        <dbReference type="EMBL" id="ABE08322.1"/>
    </source>
</evidence>
<dbReference type="EMBL" id="CP000243">
    <property type="protein sequence ID" value="ABE08322.1"/>
    <property type="molecule type" value="Genomic_DNA"/>
</dbReference>
<evidence type="ECO:0000313" key="3">
    <source>
        <dbReference type="Proteomes" id="UP000001952"/>
    </source>
</evidence>